<feature type="coiled-coil region" evidence="1">
    <location>
        <begin position="1"/>
        <end position="28"/>
    </location>
</feature>
<sequence length="114" mass="12631">MSEQDALLHLMQNEVETMEEQAELLQRLAVTMTEMLKSAHLRGHELEALNRYLVNLHDSMLNQGVSTKVLLGRHGRTGQAAFPASPRVPSGCESNAGALLSSTTTMPKRWENCD</sequence>
<accession>A0A7S0AGG9</accession>
<protein>
    <submittedName>
        <fullName evidence="2">Uncharacterized protein</fullName>
    </submittedName>
</protein>
<reference evidence="2" key="1">
    <citation type="submission" date="2021-01" db="EMBL/GenBank/DDBJ databases">
        <authorList>
            <person name="Corre E."/>
            <person name="Pelletier E."/>
            <person name="Niang G."/>
            <person name="Scheremetjew M."/>
            <person name="Finn R."/>
            <person name="Kale V."/>
            <person name="Holt S."/>
            <person name="Cochrane G."/>
            <person name="Meng A."/>
            <person name="Brown T."/>
            <person name="Cohen L."/>
        </authorList>
    </citation>
    <scope>NUCLEOTIDE SEQUENCE</scope>
    <source>
        <strain evidence="2">Pbaha01</strain>
    </source>
</reference>
<name>A0A7S0AGG9_9DINO</name>
<proteinExistence type="predicted"/>
<dbReference type="AlphaFoldDB" id="A0A7S0AGG9"/>
<organism evidence="2">
    <name type="scientific">Pyrodinium bahamense</name>
    <dbReference type="NCBI Taxonomy" id="73915"/>
    <lineage>
        <taxon>Eukaryota</taxon>
        <taxon>Sar</taxon>
        <taxon>Alveolata</taxon>
        <taxon>Dinophyceae</taxon>
        <taxon>Gonyaulacales</taxon>
        <taxon>Pyrocystaceae</taxon>
        <taxon>Pyrodinium</taxon>
    </lineage>
</organism>
<evidence type="ECO:0000313" key="2">
    <source>
        <dbReference type="EMBL" id="CAD8363162.1"/>
    </source>
</evidence>
<gene>
    <name evidence="2" type="ORF">PBAH0796_LOCUS16237</name>
</gene>
<evidence type="ECO:0000256" key="1">
    <source>
        <dbReference type="SAM" id="Coils"/>
    </source>
</evidence>
<keyword evidence="1" id="KW-0175">Coiled coil</keyword>
<dbReference type="EMBL" id="HBEG01026766">
    <property type="protein sequence ID" value="CAD8363162.1"/>
    <property type="molecule type" value="Transcribed_RNA"/>
</dbReference>